<keyword evidence="10" id="KW-0472">Membrane</keyword>
<keyword evidence="5" id="KW-0677">Repeat</keyword>
<dbReference type="Gene3D" id="2.60.120.200">
    <property type="match status" value="1"/>
</dbReference>
<dbReference type="PANTHER" id="PTHR10628">
    <property type="entry name" value="SIALIDASE"/>
    <property type="match status" value="1"/>
</dbReference>
<dbReference type="CDD" id="cd15482">
    <property type="entry name" value="Sialidase_non-viral"/>
    <property type="match status" value="1"/>
</dbReference>
<evidence type="ECO:0000313" key="13">
    <source>
        <dbReference type="EMBL" id="TGY43481.1"/>
    </source>
</evidence>
<dbReference type="GO" id="GO:0005737">
    <property type="term" value="C:cytoplasm"/>
    <property type="evidence" value="ECO:0007669"/>
    <property type="project" value="TreeGrafter"/>
</dbReference>
<dbReference type="InterPro" id="IPR011040">
    <property type="entry name" value="Sialidase"/>
</dbReference>
<evidence type="ECO:0000313" key="14">
    <source>
        <dbReference type="Proteomes" id="UP000306888"/>
    </source>
</evidence>
<keyword evidence="14" id="KW-1185">Reference proteome</keyword>
<dbReference type="EMBL" id="SRYR01000001">
    <property type="protein sequence ID" value="TGY43481.1"/>
    <property type="molecule type" value="Genomic_DNA"/>
</dbReference>
<evidence type="ECO:0000256" key="3">
    <source>
        <dbReference type="ARBA" id="ARBA00012733"/>
    </source>
</evidence>
<feature type="domain" description="F5/8 type C" evidence="12">
    <location>
        <begin position="34"/>
        <end position="179"/>
    </location>
</feature>
<evidence type="ECO:0000256" key="5">
    <source>
        <dbReference type="ARBA" id="ARBA00022737"/>
    </source>
</evidence>
<dbReference type="PROSITE" id="PS50022">
    <property type="entry name" value="FA58C_3"/>
    <property type="match status" value="1"/>
</dbReference>
<feature type="compositionally biased region" description="Gly residues" evidence="9">
    <location>
        <begin position="1246"/>
        <end position="1258"/>
    </location>
</feature>
<evidence type="ECO:0000256" key="8">
    <source>
        <dbReference type="SAM" id="Coils"/>
    </source>
</evidence>
<evidence type="ECO:0000259" key="12">
    <source>
        <dbReference type="PROSITE" id="PS50022"/>
    </source>
</evidence>
<comment type="similarity">
    <text evidence="2">Belongs to the glycosyl hydrolase 33 family.</text>
</comment>
<feature type="compositionally biased region" description="Low complexity" evidence="9">
    <location>
        <begin position="1259"/>
        <end position="1273"/>
    </location>
</feature>
<protein>
    <recommendedName>
        <fullName evidence="3">exo-alpha-sialidase</fullName>
        <ecNumber evidence="3">3.2.1.18</ecNumber>
    </recommendedName>
</protein>
<evidence type="ECO:0000256" key="2">
    <source>
        <dbReference type="ARBA" id="ARBA00009348"/>
    </source>
</evidence>
<dbReference type="GO" id="GO:0009313">
    <property type="term" value="P:oligosaccharide catabolic process"/>
    <property type="evidence" value="ECO:0007669"/>
    <property type="project" value="TreeGrafter"/>
</dbReference>
<dbReference type="InterPro" id="IPR000421">
    <property type="entry name" value="FA58C"/>
</dbReference>
<dbReference type="InterPro" id="IPR004124">
    <property type="entry name" value="Glyco_hydro_33_N"/>
</dbReference>
<comment type="caution">
    <text evidence="13">The sequence shown here is derived from an EMBL/GenBank/DDBJ whole genome shotgun (WGS) entry which is preliminary data.</text>
</comment>
<feature type="transmembrane region" description="Helical" evidence="10">
    <location>
        <begin position="1287"/>
        <end position="1306"/>
    </location>
</feature>
<evidence type="ECO:0000256" key="4">
    <source>
        <dbReference type="ARBA" id="ARBA00022729"/>
    </source>
</evidence>
<name>A0A4S2DR06_9CLOT</name>
<evidence type="ECO:0000256" key="1">
    <source>
        <dbReference type="ARBA" id="ARBA00000427"/>
    </source>
</evidence>
<proteinExistence type="inferred from homology"/>
<feature type="coiled-coil region" evidence="8">
    <location>
        <begin position="1076"/>
        <end position="1103"/>
    </location>
</feature>
<dbReference type="Pfam" id="PF07554">
    <property type="entry name" value="FIVAR"/>
    <property type="match status" value="4"/>
</dbReference>
<dbReference type="InterPro" id="IPR013320">
    <property type="entry name" value="ConA-like_dom_sf"/>
</dbReference>
<evidence type="ECO:0000256" key="11">
    <source>
        <dbReference type="SAM" id="SignalP"/>
    </source>
</evidence>
<dbReference type="Gene3D" id="2.120.10.10">
    <property type="match status" value="1"/>
</dbReference>
<feature type="signal peptide" evidence="11">
    <location>
        <begin position="1"/>
        <end position="21"/>
    </location>
</feature>
<keyword evidence="10" id="KW-0812">Transmembrane</keyword>
<comment type="catalytic activity">
    <reaction evidence="1">
        <text>Hydrolysis of alpha-(2-&gt;3)-, alpha-(2-&gt;6)-, alpha-(2-&gt;8)- glycosidic linkages of terminal sialic acid residues in oligosaccharides, glycoproteins, glycolipids, colominic acid and synthetic substrates.</text>
        <dbReference type="EC" id="3.2.1.18"/>
    </reaction>
</comment>
<feature type="chain" id="PRO_5038711649" description="exo-alpha-sialidase" evidence="11">
    <location>
        <begin position="22"/>
        <end position="1315"/>
    </location>
</feature>
<dbReference type="GO" id="GO:0004308">
    <property type="term" value="F:exo-alpha-sialidase activity"/>
    <property type="evidence" value="ECO:0007669"/>
    <property type="project" value="UniProtKB-EC"/>
</dbReference>
<dbReference type="Proteomes" id="UP000306888">
    <property type="component" value="Unassembled WGS sequence"/>
</dbReference>
<keyword evidence="8" id="KW-0175">Coiled coil</keyword>
<dbReference type="InterPro" id="IPR026856">
    <property type="entry name" value="Sialidase_fam"/>
</dbReference>
<keyword evidence="10" id="KW-1133">Transmembrane helix</keyword>
<dbReference type="Gene3D" id="2.60.120.260">
    <property type="entry name" value="Galactose-binding domain-like"/>
    <property type="match status" value="1"/>
</dbReference>
<accession>A0A4S2DR06</accession>
<organism evidence="13 14">
    <name type="scientific">Clostridium sartagoforme</name>
    <dbReference type="NCBI Taxonomy" id="84031"/>
    <lineage>
        <taxon>Bacteria</taxon>
        <taxon>Bacillati</taxon>
        <taxon>Bacillota</taxon>
        <taxon>Clostridia</taxon>
        <taxon>Eubacteriales</taxon>
        <taxon>Clostridiaceae</taxon>
        <taxon>Clostridium</taxon>
    </lineage>
</organism>
<dbReference type="InterPro" id="IPR008979">
    <property type="entry name" value="Galactose-bd-like_sf"/>
</dbReference>
<evidence type="ECO:0000256" key="10">
    <source>
        <dbReference type="SAM" id="Phobius"/>
    </source>
</evidence>
<dbReference type="SUPFAM" id="SSF49785">
    <property type="entry name" value="Galactose-binding domain-like"/>
    <property type="match status" value="1"/>
</dbReference>
<dbReference type="PANTHER" id="PTHR10628:SF30">
    <property type="entry name" value="EXO-ALPHA-SIALIDASE"/>
    <property type="match status" value="1"/>
</dbReference>
<dbReference type="RefSeq" id="WP_136003808.1">
    <property type="nucleotide sequence ID" value="NZ_SRYR01000001.1"/>
</dbReference>
<dbReference type="GO" id="GO:0006689">
    <property type="term" value="P:ganglioside catabolic process"/>
    <property type="evidence" value="ECO:0007669"/>
    <property type="project" value="TreeGrafter"/>
</dbReference>
<reference evidence="13 14" key="1">
    <citation type="submission" date="2019-04" db="EMBL/GenBank/DDBJ databases">
        <title>Microbes associate with the intestines of laboratory mice.</title>
        <authorList>
            <person name="Navarre W."/>
            <person name="Wong E."/>
            <person name="Huang K."/>
            <person name="Tropini C."/>
            <person name="Ng K."/>
            <person name="Yu B."/>
        </authorList>
    </citation>
    <scope>NUCLEOTIDE SEQUENCE [LARGE SCALE GENOMIC DNA]</scope>
    <source>
        <strain evidence="13 14">NM50_B9-20</strain>
    </source>
</reference>
<dbReference type="InterPro" id="IPR023364">
    <property type="entry name" value="Trans_sialidase_dom3"/>
</dbReference>
<sequence>MNKKKISALLIATLVAINSVASLTVVNVFAEGNTIEERAALMEEEIPQSKMRASASSYEPSDSPQNAIDGNAATMWHTPWDGSAKLPQSLTLDLGGTNSVSSIKISPRTSGSNGIITKYEIYAIKNDSEVKIASGKWEENNNSKSIILDEVVSADKIKIVALEAVGNYASIGEVKVYKSTGEVEKLSSYDNKSITSNATTVDITKDIESLKNLNEGTIVTRFDTNSSDLQALFGASNNKTNNGYFSLYVSGNRVGFELRNQTQEGNTSGGTTNIAHKYVDVALNNGINTVALKISNGIGYKIFVNGILALDVADSNASFLSSVQGINSAYIGKADRFTGNEYIFNGDIDFIDIYGKPVSDNYLIKRTGETALPKEEDIMPDHIYKTEPEDIFYSGYLGSNNYRIPAMMTTKEGTILSSIDARIPHGGDSPNNIDTAIRRRVLNENGEYGEWEEGKIIINLPENASTIDTSLVQDEVTGRIFLLVTSFASGYGFPNAKTGSGYTEVEKDGVVYRYRSLYDSSNNLYTIRENGIVYDSNGNPTEYKVTENNMDLYKGENKVDNVMTSTSPLKVLGTSFLSLIYSDDDGVTWSDPVDLNKDVKVDWMRFLGTGPGVGMQVKNGDHAGRLVFPVYLTNSSGFQSSAVIYSDDNGENWDIGETANDGRDLGNGEFGDAEHMTSGLQLTESQVVEMPNGQLKMFMRNTGAYVRIATSFDGGDTWDSDVYEDLNLREPYCQLSVINYSRKIDGKDAIIFANPDSGSRSNGTVKVGLINQNGTHENGEPKYTFDWKYKKVVKPGYYAYSCLTELPDGNIGLFYEGTPTTSMSYMEMGIDYLKYNVADSIEPAAIKSVNILDEDNKYLPGENIKLKIAFNQTVSLVGDNNLTVNIGGKDVTLTLVPEENSTEFTFIGTLPEDIEAGEHGVVLNANPNTKILNTLGHELILNENKNLDIVVNIERNEENEEVNKDALRISIDYAEKLKVSGELEDVIPIVVKEFNEALELAKGVYEDKNASEAEVNTAFMRLANVIHMLEFKKGDKEALEQFIIMAEALNPKVYTSSSWEAMQLELENAKSVFNDENAMENEVMEATNKLKLAIDNLEAIKINKSALQKLVDIILALDETQYIPSTWAPMDAQLENANNILANAESTQEQVDEVYNTLLRSYLELRLKADKSKLDDLINKVKNMDLSKYSSKDVARINAELENAIKVSNNEESTQKEVNEATERLRTVVNEVASNNDNGTKPDDGSGSGTSSGDGSSGSGSDASGSESSSSGTTGKGSNGSKLPNTGGVQTGILGVISALAGVSLFRKRKNKKDL</sequence>
<keyword evidence="4 11" id="KW-0732">Signal</keyword>
<dbReference type="Gene3D" id="2.40.220.10">
    <property type="entry name" value="Intramolecular Trans-sialidase, Domain 3"/>
    <property type="match status" value="1"/>
</dbReference>
<feature type="region of interest" description="Disordered" evidence="9">
    <location>
        <begin position="1231"/>
        <end position="1290"/>
    </location>
</feature>
<dbReference type="Pfam" id="PF00754">
    <property type="entry name" value="F5_F8_type_C"/>
    <property type="match status" value="1"/>
</dbReference>
<keyword evidence="6" id="KW-0378">Hydrolase</keyword>
<evidence type="ECO:0000256" key="9">
    <source>
        <dbReference type="SAM" id="MobiDB-lite"/>
    </source>
</evidence>
<dbReference type="SUPFAM" id="SSF50939">
    <property type="entry name" value="Sialidases"/>
    <property type="match status" value="1"/>
</dbReference>
<dbReference type="OrthoDB" id="7294637at2"/>
<keyword evidence="7" id="KW-0326">Glycosidase</keyword>
<evidence type="ECO:0000256" key="7">
    <source>
        <dbReference type="ARBA" id="ARBA00023295"/>
    </source>
</evidence>
<dbReference type="Pfam" id="PF02973">
    <property type="entry name" value="Sialidase"/>
    <property type="match status" value="1"/>
</dbReference>
<dbReference type="Gene3D" id="1.20.1270.70">
    <property type="entry name" value="Designed single chain three-helix bundle"/>
    <property type="match status" value="1"/>
</dbReference>
<evidence type="ECO:0000256" key="6">
    <source>
        <dbReference type="ARBA" id="ARBA00022801"/>
    </source>
</evidence>
<gene>
    <name evidence="13" type="ORF">E5347_01330</name>
</gene>
<dbReference type="InterPro" id="IPR036278">
    <property type="entry name" value="Sialidase_sf"/>
</dbReference>
<dbReference type="Gene3D" id="1.20.1270.90">
    <property type="entry name" value="AF1782-like"/>
    <property type="match status" value="3"/>
</dbReference>
<dbReference type="SUPFAM" id="SSF49899">
    <property type="entry name" value="Concanavalin A-like lectins/glucanases"/>
    <property type="match status" value="1"/>
</dbReference>
<dbReference type="GO" id="GO:0016020">
    <property type="term" value="C:membrane"/>
    <property type="evidence" value="ECO:0007669"/>
    <property type="project" value="TreeGrafter"/>
</dbReference>
<dbReference type="EC" id="3.2.1.18" evidence="3"/>
<dbReference type="Pfam" id="PF13859">
    <property type="entry name" value="BNR_3"/>
    <property type="match status" value="1"/>
</dbReference>